<accession>A0A151QTE7</accession>
<dbReference type="Proteomes" id="UP000075243">
    <property type="component" value="Unassembled WGS sequence"/>
</dbReference>
<feature type="compositionally biased region" description="Basic and acidic residues" evidence="2">
    <location>
        <begin position="392"/>
        <end position="428"/>
    </location>
</feature>
<sequence>MGIPEGDEEAIYLRLFPFSLTGKAKTWLQSHPNQSLISWSDVENKFVNRFYPSSKYISAKSEIATFRQGMDEPFCEAWERFISLLRKCPNHGFEDIAQLNFFCNGIKPKVKMLLDAAAGGTMMSVDPDEATKIIESLASSDHQAQHSRHSHPKRGVLDLNTNDAILAQNKLLSQQIEALTKQMAKLPQQLQSISSTPPPHQVLSCDFCGGDHANGFCTGPSTSQEEEVNYMGQQQPRGGNFNNFSNNYMQGWRNNNKNNQKYGWKQDVRPSNRQPPQQQHQGYFSSMQEKTTKLEDTLNQFMQASLANQKNTDASIKNLEIQVGQIAKQLVDQQGGSFSANTKPNPKEHCKSITTRSGKEIGKGIRDNLNDIEGVEEKKLSERESDEEIKEEVEKNKGEDVNRENVRSKEKFEKKDKNERSDQSIKKEKGVAIIPSVKDLPYPHAPSKKDRERQFARFLDIFKRLQINIPFSEALEQMPTYAKFMKELLTKKRRLTNYGIVELEAGCSAIIQKSIPQKSRNPGSFTIPVTIGRLLVGKALLDLGASINLMPLSMMRRISDLEARPTRMTLQLADRSVKYPHGIVEDVLVKVDKFFFPVDFVVMDMEEDREVPLILGRPFMKTAKVIIDVDDGNLKVRVQDDEVNFNVFEAMKYPCEQDECMRVDVIDDLIHSTRKQLHSSSPLEKALMDALEDLNEKEEKEIEECLRDLDSAKEILPEKVKIEELEKSANMEVLKPELKMLPPQLKYVFLEDGGNKPVIISNSLTPSEEEQLVNVLKKNQEAIGWTLADLKGISPSYCMHKIHMEQNYKHVAQPQRRLNPTMKEVVKKEVLKLLEARIIYPISDSTWVSPVQVVPKKGRMTVIQNEKNELILTRTVTGWRMCIDYRKLNQATRKDHFPLPFMDQMLERLAGQAYYCFLDGYSGYNQIAVDPEDQEKTTFTCPFGVFAYRKMPFGLCNAPTTF</sequence>
<dbReference type="PANTHER" id="PTHR33067">
    <property type="entry name" value="RNA-DIRECTED DNA POLYMERASE-RELATED"/>
    <property type="match status" value="1"/>
</dbReference>
<dbReference type="InterPro" id="IPR043502">
    <property type="entry name" value="DNA/RNA_pol_sf"/>
</dbReference>
<dbReference type="AlphaFoldDB" id="A0A151QTE7"/>
<dbReference type="InterPro" id="IPR000477">
    <property type="entry name" value="RT_dom"/>
</dbReference>
<feature type="compositionally biased region" description="Basic and acidic residues" evidence="2">
    <location>
        <begin position="345"/>
        <end position="383"/>
    </location>
</feature>
<dbReference type="Pfam" id="PF03732">
    <property type="entry name" value="Retrotrans_gag"/>
    <property type="match status" value="1"/>
</dbReference>
<evidence type="ECO:0000256" key="2">
    <source>
        <dbReference type="SAM" id="MobiDB-lite"/>
    </source>
</evidence>
<dbReference type="SUPFAM" id="SSF56672">
    <property type="entry name" value="DNA/RNA polymerases"/>
    <property type="match status" value="1"/>
</dbReference>
<dbReference type="EMBL" id="KQ484838">
    <property type="protein sequence ID" value="KYP33591.1"/>
    <property type="molecule type" value="Genomic_DNA"/>
</dbReference>
<dbReference type="CDD" id="cd00303">
    <property type="entry name" value="retropepsin_like"/>
    <property type="match status" value="1"/>
</dbReference>
<organism evidence="5 6">
    <name type="scientific">Cajanus cajan</name>
    <name type="common">Pigeon pea</name>
    <name type="synonym">Cajanus indicus</name>
    <dbReference type="NCBI Taxonomy" id="3821"/>
    <lineage>
        <taxon>Eukaryota</taxon>
        <taxon>Viridiplantae</taxon>
        <taxon>Streptophyta</taxon>
        <taxon>Embryophyta</taxon>
        <taxon>Tracheophyta</taxon>
        <taxon>Spermatophyta</taxon>
        <taxon>Magnoliopsida</taxon>
        <taxon>eudicotyledons</taxon>
        <taxon>Gunneridae</taxon>
        <taxon>Pentapetalae</taxon>
        <taxon>rosids</taxon>
        <taxon>fabids</taxon>
        <taxon>Fabales</taxon>
        <taxon>Fabaceae</taxon>
        <taxon>Papilionoideae</taxon>
        <taxon>50 kb inversion clade</taxon>
        <taxon>NPAAA clade</taxon>
        <taxon>indigoferoid/millettioid clade</taxon>
        <taxon>Phaseoleae</taxon>
        <taxon>Cajanus</taxon>
    </lineage>
</organism>
<dbReference type="CDD" id="cd01647">
    <property type="entry name" value="RT_LTR"/>
    <property type="match status" value="1"/>
</dbReference>
<dbReference type="Gene3D" id="2.40.70.10">
    <property type="entry name" value="Acid Proteases"/>
    <property type="match status" value="1"/>
</dbReference>
<dbReference type="PANTHER" id="PTHR33067:SF9">
    <property type="entry name" value="RNA-DIRECTED DNA POLYMERASE"/>
    <property type="match status" value="1"/>
</dbReference>
<gene>
    <name evidence="5" type="ORF">KK1_045544</name>
</gene>
<proteinExistence type="predicted"/>
<evidence type="ECO:0000313" key="6">
    <source>
        <dbReference type="Proteomes" id="UP000075243"/>
    </source>
</evidence>
<dbReference type="Pfam" id="PF00078">
    <property type="entry name" value="RVT_1"/>
    <property type="match status" value="1"/>
</dbReference>
<evidence type="ECO:0000313" key="5">
    <source>
        <dbReference type="EMBL" id="KYP33591.1"/>
    </source>
</evidence>
<feature type="domain" description="Reverse transcriptase" evidence="3">
    <location>
        <begin position="876"/>
        <end position="962"/>
    </location>
</feature>
<feature type="coiled-coil region" evidence="1">
    <location>
        <begin position="684"/>
        <end position="715"/>
    </location>
</feature>
<evidence type="ECO:0000256" key="1">
    <source>
        <dbReference type="SAM" id="Coils"/>
    </source>
</evidence>
<feature type="domain" description="Retrotransposon gag" evidence="4">
    <location>
        <begin position="14"/>
        <end position="107"/>
    </location>
</feature>
<feature type="region of interest" description="Disordered" evidence="2">
    <location>
        <begin position="335"/>
        <end position="428"/>
    </location>
</feature>
<dbReference type="InterPro" id="IPR005162">
    <property type="entry name" value="Retrotrans_gag_dom"/>
</dbReference>
<feature type="compositionally biased region" description="Polar residues" evidence="2">
    <location>
        <begin position="335"/>
        <end position="344"/>
    </location>
</feature>
<evidence type="ECO:0000259" key="3">
    <source>
        <dbReference type="Pfam" id="PF00078"/>
    </source>
</evidence>
<reference evidence="5" key="1">
    <citation type="journal article" date="2012" name="Nat. Biotechnol.">
        <title>Draft genome sequence of pigeonpea (Cajanus cajan), an orphan legume crop of resource-poor farmers.</title>
        <authorList>
            <person name="Varshney R.K."/>
            <person name="Chen W."/>
            <person name="Li Y."/>
            <person name="Bharti A.K."/>
            <person name="Saxena R.K."/>
            <person name="Schlueter J.A."/>
            <person name="Donoghue M.T."/>
            <person name="Azam S."/>
            <person name="Fan G."/>
            <person name="Whaley A.M."/>
            <person name="Farmer A.D."/>
            <person name="Sheridan J."/>
            <person name="Iwata A."/>
            <person name="Tuteja R."/>
            <person name="Penmetsa R.V."/>
            <person name="Wu W."/>
            <person name="Upadhyaya H.D."/>
            <person name="Yang S.P."/>
            <person name="Shah T."/>
            <person name="Saxena K.B."/>
            <person name="Michael T."/>
            <person name="McCombie W.R."/>
            <person name="Yang B."/>
            <person name="Zhang G."/>
            <person name="Yang H."/>
            <person name="Wang J."/>
            <person name="Spillane C."/>
            <person name="Cook D.R."/>
            <person name="May G.D."/>
            <person name="Xu X."/>
            <person name="Jackson S.A."/>
        </authorList>
    </citation>
    <scope>NUCLEOTIDE SEQUENCE [LARGE SCALE GENOMIC DNA]</scope>
</reference>
<feature type="compositionally biased region" description="Polar residues" evidence="2">
    <location>
        <begin position="271"/>
        <end position="283"/>
    </location>
</feature>
<dbReference type="Gramene" id="C.cajan_42674.t">
    <property type="protein sequence ID" value="C.cajan_42674.t.cds1"/>
    <property type="gene ID" value="C.cajan_42674"/>
</dbReference>
<dbReference type="OMA" id="CEAWERI"/>
<feature type="compositionally biased region" description="Polar residues" evidence="2">
    <location>
        <begin position="235"/>
        <end position="261"/>
    </location>
</feature>
<dbReference type="Gene3D" id="3.10.10.10">
    <property type="entry name" value="HIV Type 1 Reverse Transcriptase, subunit A, domain 1"/>
    <property type="match status" value="1"/>
</dbReference>
<keyword evidence="6" id="KW-1185">Reference proteome</keyword>
<keyword evidence="1" id="KW-0175">Coiled coil</keyword>
<protein>
    <submittedName>
        <fullName evidence="5">Transposon Ty3-I Gag-Pol polyprotein</fullName>
    </submittedName>
</protein>
<feature type="region of interest" description="Disordered" evidence="2">
    <location>
        <begin position="235"/>
        <end position="283"/>
    </location>
</feature>
<evidence type="ECO:0000259" key="4">
    <source>
        <dbReference type="Pfam" id="PF03732"/>
    </source>
</evidence>
<name>A0A151QTE7_CAJCA</name>
<dbReference type="InterPro" id="IPR021109">
    <property type="entry name" value="Peptidase_aspartic_dom_sf"/>
</dbReference>